<dbReference type="InterPro" id="IPR050108">
    <property type="entry name" value="CDK"/>
</dbReference>
<comment type="catalytic activity">
    <reaction evidence="5">
        <text>[DNA-directed RNA polymerase] + ATP = phospho-[DNA-directed RNA polymerase] + ADP + H(+)</text>
        <dbReference type="Rhea" id="RHEA:10216"/>
        <dbReference type="Rhea" id="RHEA-COMP:11321"/>
        <dbReference type="Rhea" id="RHEA-COMP:11322"/>
        <dbReference type="ChEBI" id="CHEBI:15378"/>
        <dbReference type="ChEBI" id="CHEBI:30616"/>
        <dbReference type="ChEBI" id="CHEBI:43176"/>
        <dbReference type="ChEBI" id="CHEBI:68546"/>
        <dbReference type="ChEBI" id="CHEBI:456216"/>
        <dbReference type="EC" id="2.7.11.23"/>
    </reaction>
</comment>
<dbReference type="PROSITE" id="PS00107">
    <property type="entry name" value="PROTEIN_KINASE_ATP"/>
    <property type="match status" value="1"/>
</dbReference>
<keyword evidence="9" id="KW-1185">Reference proteome</keyword>
<evidence type="ECO:0000256" key="5">
    <source>
        <dbReference type="ARBA" id="ARBA00049280"/>
    </source>
</evidence>
<dbReference type="PROSITE" id="PS50011">
    <property type="entry name" value="PROTEIN_KINASE_DOM"/>
    <property type="match status" value="1"/>
</dbReference>
<dbReference type="PANTHER" id="PTHR24056:SF486">
    <property type="entry name" value="OS12G0427000 PROTEIN"/>
    <property type="match status" value="1"/>
</dbReference>
<dbReference type="EMBL" id="CAJGYO010000010">
    <property type="protein sequence ID" value="CAD6257113.1"/>
    <property type="molecule type" value="Genomic_DNA"/>
</dbReference>
<dbReference type="GO" id="GO:0007346">
    <property type="term" value="P:regulation of mitotic cell cycle"/>
    <property type="evidence" value="ECO:0007669"/>
    <property type="project" value="TreeGrafter"/>
</dbReference>
<reference evidence="8" key="1">
    <citation type="submission" date="2020-10" db="EMBL/GenBank/DDBJ databases">
        <authorList>
            <person name="Han B."/>
            <person name="Lu T."/>
            <person name="Zhao Q."/>
            <person name="Huang X."/>
            <person name="Zhao Y."/>
        </authorList>
    </citation>
    <scope>NUCLEOTIDE SEQUENCE</scope>
</reference>
<keyword evidence="4 6" id="KW-0067">ATP-binding</keyword>
<evidence type="ECO:0000256" key="4">
    <source>
        <dbReference type="ARBA" id="ARBA00022840"/>
    </source>
</evidence>
<dbReference type="Pfam" id="PF00069">
    <property type="entry name" value="Pkinase"/>
    <property type="match status" value="1"/>
</dbReference>
<dbReference type="Gene3D" id="1.10.510.10">
    <property type="entry name" value="Transferase(Phosphotransferase) domain 1"/>
    <property type="match status" value="1"/>
</dbReference>
<dbReference type="InterPro" id="IPR000719">
    <property type="entry name" value="Prot_kinase_dom"/>
</dbReference>
<dbReference type="OrthoDB" id="602713at2759"/>
<dbReference type="GO" id="GO:0008353">
    <property type="term" value="F:RNA polymerase II CTD heptapeptide repeat kinase activity"/>
    <property type="evidence" value="ECO:0007669"/>
    <property type="project" value="UniProtKB-EC"/>
</dbReference>
<dbReference type="PANTHER" id="PTHR24056">
    <property type="entry name" value="CELL DIVISION PROTEIN KINASE"/>
    <property type="match status" value="1"/>
</dbReference>
<organism evidence="8 9">
    <name type="scientific">Miscanthus lutarioriparius</name>
    <dbReference type="NCBI Taxonomy" id="422564"/>
    <lineage>
        <taxon>Eukaryota</taxon>
        <taxon>Viridiplantae</taxon>
        <taxon>Streptophyta</taxon>
        <taxon>Embryophyta</taxon>
        <taxon>Tracheophyta</taxon>
        <taxon>Spermatophyta</taxon>
        <taxon>Magnoliopsida</taxon>
        <taxon>Liliopsida</taxon>
        <taxon>Poales</taxon>
        <taxon>Poaceae</taxon>
        <taxon>PACMAD clade</taxon>
        <taxon>Panicoideae</taxon>
        <taxon>Andropogonodae</taxon>
        <taxon>Andropogoneae</taxon>
        <taxon>Saccharinae</taxon>
        <taxon>Miscanthus</taxon>
    </lineage>
</organism>
<evidence type="ECO:0000313" key="9">
    <source>
        <dbReference type="Proteomes" id="UP000604825"/>
    </source>
</evidence>
<protein>
    <recommendedName>
        <fullName evidence="1">[RNA-polymerase]-subunit kinase</fullName>
        <ecNumber evidence="1">2.7.11.23</ecNumber>
    </recommendedName>
</protein>
<keyword evidence="2" id="KW-0597">Phosphoprotein</keyword>
<name>A0A811QCV6_9POAL</name>
<dbReference type="InterPro" id="IPR011009">
    <property type="entry name" value="Kinase-like_dom_sf"/>
</dbReference>
<keyword evidence="3 6" id="KW-0547">Nucleotide-binding</keyword>
<evidence type="ECO:0000256" key="3">
    <source>
        <dbReference type="ARBA" id="ARBA00022741"/>
    </source>
</evidence>
<dbReference type="Proteomes" id="UP000604825">
    <property type="component" value="Unassembled WGS sequence"/>
</dbReference>
<evidence type="ECO:0000313" key="8">
    <source>
        <dbReference type="EMBL" id="CAD6257113.1"/>
    </source>
</evidence>
<dbReference type="SUPFAM" id="SSF56112">
    <property type="entry name" value="Protein kinase-like (PK-like)"/>
    <property type="match status" value="1"/>
</dbReference>
<dbReference type="InterPro" id="IPR017441">
    <property type="entry name" value="Protein_kinase_ATP_BS"/>
</dbReference>
<evidence type="ECO:0000256" key="6">
    <source>
        <dbReference type="PROSITE-ProRule" id="PRU10141"/>
    </source>
</evidence>
<accession>A0A811QCV6</accession>
<evidence type="ECO:0000256" key="2">
    <source>
        <dbReference type="ARBA" id="ARBA00022553"/>
    </source>
</evidence>
<gene>
    <name evidence="8" type="ORF">NCGR_LOCUS40603</name>
</gene>
<dbReference type="EC" id="2.7.11.23" evidence="1"/>
<dbReference type="GO" id="GO:0005524">
    <property type="term" value="F:ATP binding"/>
    <property type="evidence" value="ECO:0007669"/>
    <property type="project" value="UniProtKB-UniRule"/>
</dbReference>
<dbReference type="FunFam" id="1.10.510.10:FF:001165">
    <property type="entry name" value="Protein kinase domain containing protein"/>
    <property type="match status" value="1"/>
</dbReference>
<evidence type="ECO:0000259" key="7">
    <source>
        <dbReference type="PROSITE" id="PS50011"/>
    </source>
</evidence>
<sequence length="381" mass="41929">MAAASDLVNGGVAALQIEEELEEPPEQKNNAAAVLALAPVPWLAAVAELYERREKLGEGMFGDVYKAWDRVLERFVAVKRLSGRTDDRFVKTSLGYFAREVMSLAACRGHPSVVQLLATYADCGRADGDCFVVTEYAGPMNLRQYMDVRRLNGEPFDEDEVRDVMEQLLAGARHAHRAGILHRDIVPENVIVDMDSARDDGASGGRMVYKICGFGVSEPAVQAEKDDSGLLAASSPYRAPELFLGSKDYDGRVDTWSLGCIMAELVVGDGVPFFGGTQDGEVFNEMLHVVGTKGIVTWKGLERVAPREKAARLRKMGRGERGYLKKKFPPEVLSPAGFEVLKGLLHSNPDRRLSAAAALRKPWFRRRRFFSACCFMPQGGP</sequence>
<feature type="binding site" evidence="6">
    <location>
        <position position="79"/>
    </location>
    <ligand>
        <name>ATP</name>
        <dbReference type="ChEBI" id="CHEBI:30616"/>
    </ligand>
</feature>
<feature type="domain" description="Protein kinase" evidence="7">
    <location>
        <begin position="50"/>
        <end position="364"/>
    </location>
</feature>
<dbReference type="GO" id="GO:0005634">
    <property type="term" value="C:nucleus"/>
    <property type="evidence" value="ECO:0007669"/>
    <property type="project" value="TreeGrafter"/>
</dbReference>
<evidence type="ECO:0000256" key="1">
    <source>
        <dbReference type="ARBA" id="ARBA00012409"/>
    </source>
</evidence>
<comment type="caution">
    <text evidence="8">The sequence shown here is derived from an EMBL/GenBank/DDBJ whole genome shotgun (WGS) entry which is preliminary data.</text>
</comment>
<dbReference type="Gene3D" id="3.30.200.20">
    <property type="entry name" value="Phosphorylase Kinase, domain 1"/>
    <property type="match status" value="1"/>
</dbReference>
<proteinExistence type="predicted"/>
<dbReference type="AlphaFoldDB" id="A0A811QCV6"/>